<proteinExistence type="predicted"/>
<evidence type="ECO:0000259" key="1">
    <source>
        <dbReference type="PROSITE" id="PS51153"/>
    </source>
</evidence>
<dbReference type="Pfam" id="PF05659">
    <property type="entry name" value="RPW8"/>
    <property type="match status" value="1"/>
</dbReference>
<dbReference type="InterPro" id="IPR003903">
    <property type="entry name" value="UIM_dom"/>
</dbReference>
<name>A0A3N6SR73_BRACR</name>
<dbReference type="InterPro" id="IPR008808">
    <property type="entry name" value="Powdery_mildew-R_dom"/>
</dbReference>
<reference evidence="3 4" key="3">
    <citation type="journal article" date="2020" name="BMC Genomics">
        <title>Intraspecific diversification of the crop wild relative Brassica cretica Lam. using demographic model selection.</title>
        <authorList>
            <person name="Kioukis A."/>
            <person name="Michalopoulou V.A."/>
            <person name="Briers L."/>
            <person name="Pirintsos S."/>
            <person name="Studholme D.J."/>
            <person name="Pavlidis P."/>
            <person name="Sarris P.F."/>
        </authorList>
    </citation>
    <scope>NUCLEOTIDE SEQUENCE [LARGE SCALE GENOMIC DNA]</scope>
    <source>
        <strain evidence="4">cv. PFS-1207/04</strain>
        <strain evidence="3">PFS-1207/04</strain>
    </source>
</reference>
<dbReference type="EMBL" id="QGKV02002055">
    <property type="protein sequence ID" value="KAF3494891.1"/>
    <property type="molecule type" value="Genomic_DNA"/>
</dbReference>
<keyword evidence="4" id="KW-1185">Reference proteome</keyword>
<dbReference type="Gene3D" id="1.20.930.20">
    <property type="entry name" value="Adaptor protein Cbl, N-terminal domain"/>
    <property type="match status" value="1"/>
</dbReference>
<dbReference type="InterPro" id="IPR036537">
    <property type="entry name" value="Adaptor_Cbl_N_dom_sf"/>
</dbReference>
<reference evidence="2" key="1">
    <citation type="submission" date="2019-12" db="EMBL/GenBank/DDBJ databases">
        <title>Genome sequencing and annotation of Brassica cretica.</title>
        <authorList>
            <person name="Studholme D.J."/>
            <person name="Sarris P.F."/>
        </authorList>
    </citation>
    <scope>NUCLEOTIDE SEQUENCE</scope>
    <source>
        <strain evidence="2">PFS-102/07</strain>
        <tissue evidence="2">Leaf</tissue>
    </source>
</reference>
<dbReference type="SMART" id="SM00726">
    <property type="entry name" value="UIM"/>
    <property type="match status" value="4"/>
</dbReference>
<dbReference type="Proteomes" id="UP000266723">
    <property type="component" value="Unassembled WGS sequence"/>
</dbReference>
<dbReference type="AlphaFoldDB" id="A0A3N6SR73"/>
<organism evidence="2">
    <name type="scientific">Brassica cretica</name>
    <name type="common">Mustard</name>
    <dbReference type="NCBI Taxonomy" id="69181"/>
    <lineage>
        <taxon>Eukaryota</taxon>
        <taxon>Viridiplantae</taxon>
        <taxon>Streptophyta</taxon>
        <taxon>Embryophyta</taxon>
        <taxon>Tracheophyta</taxon>
        <taxon>Spermatophyta</taxon>
        <taxon>Magnoliopsida</taxon>
        <taxon>eudicotyledons</taxon>
        <taxon>Gunneridae</taxon>
        <taxon>Pentapetalae</taxon>
        <taxon>rosids</taxon>
        <taxon>malvids</taxon>
        <taxon>Brassicales</taxon>
        <taxon>Brassicaceae</taxon>
        <taxon>Brassiceae</taxon>
        <taxon>Brassica</taxon>
    </lineage>
</organism>
<evidence type="ECO:0000313" key="2">
    <source>
        <dbReference type="EMBL" id="KAF2591198.1"/>
    </source>
</evidence>
<evidence type="ECO:0000313" key="3">
    <source>
        <dbReference type="EMBL" id="KAF3494891.1"/>
    </source>
</evidence>
<sequence length="314" mass="36068">MDMVPFTEIMKLVISEAKKVKDFKPLFKELASTIERLVPIFQEIDLLQEGLEPGNKDLVVLTKLMLSAKKMVHKCSRVRLYNLVKINSYTKKIKKINDDFVKFCQIDLQLIQHRDQLRSRSQTSLNMEKSPPPLQKQVQLGGQLPLGLQESLKMEDLSSPEAKELRSAIQESLLLRRQEEDHGKGKQVQEDELVAVALQESLNSFKDNGKRKQVEEDELVAVALQESLNSFKDNKRRKQVQEDELVAVALQESLNSFKDNGKRKQAQEDEIAARALQERINNGSSSFTRAHSFDEDDIQWVILESLTKKKRKTI</sequence>
<comment type="caution">
    <text evidence="2">The sequence shown here is derived from an EMBL/GenBank/DDBJ whole genome shotgun (WGS) entry which is preliminary data.</text>
</comment>
<accession>A0A3N6SR73</accession>
<dbReference type="OrthoDB" id="1089456at2759"/>
<dbReference type="EMBL" id="QGKY02000190">
    <property type="protein sequence ID" value="KAF2591198.1"/>
    <property type="molecule type" value="Genomic_DNA"/>
</dbReference>
<dbReference type="GO" id="GO:0007166">
    <property type="term" value="P:cell surface receptor signaling pathway"/>
    <property type="evidence" value="ECO:0007669"/>
    <property type="project" value="InterPro"/>
</dbReference>
<feature type="domain" description="RPW8" evidence="1">
    <location>
        <begin position="1"/>
        <end position="142"/>
    </location>
</feature>
<protein>
    <recommendedName>
        <fullName evidence="1">RPW8 domain-containing protein</fullName>
    </recommendedName>
</protein>
<dbReference type="PROSITE" id="PS51153">
    <property type="entry name" value="RPW8"/>
    <property type="match status" value="1"/>
</dbReference>
<evidence type="ECO:0000313" key="4">
    <source>
        <dbReference type="Proteomes" id="UP000266723"/>
    </source>
</evidence>
<gene>
    <name evidence="3" type="ORF">DY000_02057224</name>
    <name evidence="2" type="ORF">F2Q70_00041431</name>
</gene>
<reference evidence="3" key="2">
    <citation type="submission" date="2019-12" db="EMBL/GenBank/DDBJ databases">
        <authorList>
            <person name="Studholme D.J."/>
            <person name="Sarris P."/>
        </authorList>
    </citation>
    <scope>NUCLEOTIDE SEQUENCE</scope>
    <source>
        <strain evidence="3">PFS-1207/04</strain>
        <tissue evidence="3">Leaf</tissue>
    </source>
</reference>